<dbReference type="Proteomes" id="UP000469011">
    <property type="component" value="Unassembled WGS sequence"/>
</dbReference>
<dbReference type="Pfam" id="PF10563">
    <property type="entry name" value="CA_like"/>
    <property type="match status" value="1"/>
</dbReference>
<keyword evidence="3" id="KW-1185">Reference proteome</keyword>
<evidence type="ECO:0000256" key="1">
    <source>
        <dbReference type="SAM" id="MobiDB-lite"/>
    </source>
</evidence>
<feature type="region of interest" description="Disordered" evidence="1">
    <location>
        <begin position="60"/>
        <end position="83"/>
    </location>
</feature>
<dbReference type="AlphaFoldDB" id="A0A6N9T982"/>
<organism evidence="2 3">
    <name type="scientific">Jiella pacifica</name>
    <dbReference type="NCBI Taxonomy" id="2696469"/>
    <lineage>
        <taxon>Bacteria</taxon>
        <taxon>Pseudomonadati</taxon>
        <taxon>Pseudomonadota</taxon>
        <taxon>Alphaproteobacteria</taxon>
        <taxon>Hyphomicrobiales</taxon>
        <taxon>Aurantimonadaceae</taxon>
        <taxon>Jiella</taxon>
    </lineage>
</organism>
<name>A0A6N9T982_9HYPH</name>
<evidence type="ECO:0000313" key="2">
    <source>
        <dbReference type="EMBL" id="NDW07997.1"/>
    </source>
</evidence>
<protein>
    <submittedName>
        <fullName evidence="2">Cadmium carbonic anhydrase</fullName>
    </submittedName>
</protein>
<dbReference type="InterPro" id="IPR018883">
    <property type="entry name" value="Delta_CA"/>
</dbReference>
<gene>
    <name evidence="2" type="ORF">GTK09_26815</name>
</gene>
<evidence type="ECO:0000313" key="3">
    <source>
        <dbReference type="Proteomes" id="UP000469011"/>
    </source>
</evidence>
<dbReference type="EMBL" id="JAAAMG010000051">
    <property type="protein sequence ID" value="NDW07997.1"/>
    <property type="molecule type" value="Genomic_DNA"/>
</dbReference>
<reference evidence="2 3" key="1">
    <citation type="submission" date="2020-01" db="EMBL/GenBank/DDBJ databases">
        <title>Jiella pacifica sp. nov.</title>
        <authorList>
            <person name="Xue Z."/>
            <person name="Zhu S."/>
            <person name="Chen J."/>
            <person name="Yang J."/>
        </authorList>
    </citation>
    <scope>NUCLEOTIDE SEQUENCE [LARGE SCALE GENOMIC DNA]</scope>
    <source>
        <strain evidence="2 3">40Bstr34</strain>
    </source>
</reference>
<sequence>MGYGPQSPRDIAGFEGVNERVFARAPAAASLNLCNIHLHTNAEHKAPGFSISAGSGEHGGYKCNDSDQLSPEELDDPAHGFGPFKGVKPGDTIEVHWVFSSCDVSPGEGLGSCLSKSCSNPALRVEAQTFLVANDPKALDFESFTHRSEQSSGYHQPPALPEGTGTPVVYLGSTTGPKYDLSTCSPLQVTWSVRPQCAKLDISSLYRWAEKGNVFRENHAHGVRQLVTAPQLLSPVEQAVAVTRWDQPLSVE</sequence>
<accession>A0A6N9T982</accession>
<comment type="caution">
    <text evidence="2">The sequence shown here is derived from an EMBL/GenBank/DDBJ whole genome shotgun (WGS) entry which is preliminary data.</text>
</comment>
<proteinExistence type="predicted"/>